<keyword evidence="4" id="KW-0732">Signal</keyword>
<comment type="subunit">
    <text evidence="13">Interacts (via loop 2 of the three-fingered Ly-6 domain) with Sh/shaker; this interaction may stabilize both components of the complex and may be required for targeting or retention of Sh/shaker to neural cell projections. Interacts (via loop 2 of the three-fingered Ly-6 domain) with nAChRalpha3 and potentially other nicotinic acetylcholine receptors; this interaction is required for antagonism of nicotinic acetylcholine receptors.</text>
</comment>
<comment type="function">
    <text evidence="12">Bifunctional regulator of neuronal activity in the mushroom body, and possibly other regions of the brain, that acts as a signaling molecule required for homeostatic regulation of sleep under normal conditions and after sleep deprivation. Reduces neuronal excitability by enhancing Sh/shaker K(+) channel activity; possibly by stabilizing Sh/shaker to increase protein levels, accelerating its activation kinetics, slowing C-type inactivation and enhancing recovery from inactivation. Specifically affects the A-type K(+) current. Antagonizes nicotinic acetylcholine receptors (nAChRs) to reduce synaptic transmission, possibly by preventing their localization to the cell surface. Required for regulation of neuromuscular excitability and plasticity at neuromuscular junctions.</text>
</comment>
<evidence type="ECO:0000256" key="11">
    <source>
        <dbReference type="ARBA" id="ARBA00044561"/>
    </source>
</evidence>
<dbReference type="EMBL" id="JH816749">
    <property type="protein sequence ID" value="EKC26601.1"/>
    <property type="molecule type" value="Genomic_DNA"/>
</dbReference>
<evidence type="ECO:0000313" key="14">
    <source>
        <dbReference type="EMBL" id="EKC26601.1"/>
    </source>
</evidence>
<name>K1QYL4_MAGGI</name>
<dbReference type="PANTHER" id="PTHR33562">
    <property type="entry name" value="ATILLA, ISOFORM B-RELATED-RELATED"/>
    <property type="match status" value="1"/>
</dbReference>
<keyword evidence="6" id="KW-1015">Disulfide bond</keyword>
<dbReference type="HOGENOM" id="CLU_1705951_0_0_1"/>
<evidence type="ECO:0000256" key="6">
    <source>
        <dbReference type="ARBA" id="ARBA00023157"/>
    </source>
</evidence>
<dbReference type="GO" id="GO:0032222">
    <property type="term" value="P:regulation of synaptic transmission, cholinergic"/>
    <property type="evidence" value="ECO:0007669"/>
    <property type="project" value="InterPro"/>
</dbReference>
<gene>
    <name evidence="14" type="ORF">CGI_10005361</name>
</gene>
<dbReference type="AlphaFoldDB" id="K1QYL4"/>
<dbReference type="GO" id="GO:0005886">
    <property type="term" value="C:plasma membrane"/>
    <property type="evidence" value="ECO:0007669"/>
    <property type="project" value="UniProtKB-SubCell"/>
</dbReference>
<dbReference type="GO" id="GO:0030431">
    <property type="term" value="P:sleep"/>
    <property type="evidence" value="ECO:0007669"/>
    <property type="project" value="InterPro"/>
</dbReference>
<keyword evidence="3" id="KW-1003">Cell membrane</keyword>
<organism evidence="14">
    <name type="scientific">Magallana gigas</name>
    <name type="common">Pacific oyster</name>
    <name type="synonym">Crassostrea gigas</name>
    <dbReference type="NCBI Taxonomy" id="29159"/>
    <lineage>
        <taxon>Eukaryota</taxon>
        <taxon>Metazoa</taxon>
        <taxon>Spiralia</taxon>
        <taxon>Lophotrochozoa</taxon>
        <taxon>Mollusca</taxon>
        <taxon>Bivalvia</taxon>
        <taxon>Autobranchia</taxon>
        <taxon>Pteriomorphia</taxon>
        <taxon>Ostreida</taxon>
        <taxon>Ostreoidea</taxon>
        <taxon>Ostreidae</taxon>
        <taxon>Magallana</taxon>
    </lineage>
</organism>
<evidence type="ECO:0000256" key="1">
    <source>
        <dbReference type="ARBA" id="ARBA00004471"/>
    </source>
</evidence>
<accession>K1QYL4</accession>
<keyword evidence="3" id="KW-0472">Membrane</keyword>
<reference evidence="14" key="1">
    <citation type="journal article" date="2012" name="Nature">
        <title>The oyster genome reveals stress adaptation and complexity of shell formation.</title>
        <authorList>
            <person name="Zhang G."/>
            <person name="Fang X."/>
            <person name="Guo X."/>
            <person name="Li L."/>
            <person name="Luo R."/>
            <person name="Xu F."/>
            <person name="Yang P."/>
            <person name="Zhang L."/>
            <person name="Wang X."/>
            <person name="Qi H."/>
            <person name="Xiong Z."/>
            <person name="Que H."/>
            <person name="Xie Y."/>
            <person name="Holland P.W."/>
            <person name="Paps J."/>
            <person name="Zhu Y."/>
            <person name="Wu F."/>
            <person name="Chen Y."/>
            <person name="Wang J."/>
            <person name="Peng C."/>
            <person name="Meng J."/>
            <person name="Yang L."/>
            <person name="Liu J."/>
            <person name="Wen B."/>
            <person name="Zhang N."/>
            <person name="Huang Z."/>
            <person name="Zhu Q."/>
            <person name="Feng Y."/>
            <person name="Mount A."/>
            <person name="Hedgecock D."/>
            <person name="Xu Z."/>
            <person name="Liu Y."/>
            <person name="Domazet-Loso T."/>
            <person name="Du Y."/>
            <person name="Sun X."/>
            <person name="Zhang S."/>
            <person name="Liu B."/>
            <person name="Cheng P."/>
            <person name="Jiang X."/>
            <person name="Li J."/>
            <person name="Fan D."/>
            <person name="Wang W."/>
            <person name="Fu W."/>
            <person name="Wang T."/>
            <person name="Wang B."/>
            <person name="Zhang J."/>
            <person name="Peng Z."/>
            <person name="Li Y."/>
            <person name="Li N."/>
            <person name="Wang J."/>
            <person name="Chen M."/>
            <person name="He Y."/>
            <person name="Tan F."/>
            <person name="Song X."/>
            <person name="Zheng Q."/>
            <person name="Huang R."/>
            <person name="Yang H."/>
            <person name="Du X."/>
            <person name="Chen L."/>
            <person name="Yang M."/>
            <person name="Gaffney P.M."/>
            <person name="Wang S."/>
            <person name="Luo L."/>
            <person name="She Z."/>
            <person name="Ming Y."/>
            <person name="Huang W."/>
            <person name="Zhang S."/>
            <person name="Huang B."/>
            <person name="Zhang Y."/>
            <person name="Qu T."/>
            <person name="Ni P."/>
            <person name="Miao G."/>
            <person name="Wang J."/>
            <person name="Wang Q."/>
            <person name="Steinberg C.E."/>
            <person name="Wang H."/>
            <person name="Li N."/>
            <person name="Qian L."/>
            <person name="Zhang G."/>
            <person name="Li Y."/>
            <person name="Yang H."/>
            <person name="Liu X."/>
            <person name="Wang J."/>
            <person name="Yin Y."/>
            <person name="Wang J."/>
        </authorList>
    </citation>
    <scope>NUCLEOTIDE SEQUENCE [LARGE SCALE GENOMIC DNA]</scope>
    <source>
        <strain evidence="14">05x7-T-G4-1.051#20</strain>
    </source>
</reference>
<dbReference type="InterPro" id="IPR031424">
    <property type="entry name" value="QVR-like"/>
</dbReference>
<dbReference type="Pfam" id="PF17064">
    <property type="entry name" value="QVR"/>
    <property type="match status" value="1"/>
</dbReference>
<evidence type="ECO:0000256" key="13">
    <source>
        <dbReference type="ARBA" id="ARBA00046769"/>
    </source>
</evidence>
<evidence type="ECO:0000256" key="7">
    <source>
        <dbReference type="ARBA" id="ARBA00023180"/>
    </source>
</evidence>
<dbReference type="FunCoup" id="K1QYL4">
    <property type="interactions" value="32"/>
</dbReference>
<evidence type="ECO:0000256" key="8">
    <source>
        <dbReference type="ARBA" id="ARBA00031037"/>
    </source>
</evidence>
<dbReference type="InParanoid" id="K1QYL4"/>
<evidence type="ECO:0000256" key="10">
    <source>
        <dbReference type="ARBA" id="ARBA00044524"/>
    </source>
</evidence>
<dbReference type="PANTHER" id="PTHR33562:SF31">
    <property type="entry name" value="PROTEIN QUIVER"/>
    <property type="match status" value="1"/>
</dbReference>
<evidence type="ECO:0000256" key="3">
    <source>
        <dbReference type="ARBA" id="ARBA00022475"/>
    </source>
</evidence>
<sequence length="154" mass="17887">MLGLKYENRNLYGDLRFKDMVATTMPRPSNGLVPIRCYMCISRLDKNDTCNDPVDSRTNNFLKDEECHKGVCVKWTRYINGKLYLERTCSAKMDMNIMLIDGVCRTESFGNGYLCMCGRNLCNSGFSRLRLTQSHVVSLILCLLLTFFWLPWRQ</sequence>
<evidence type="ECO:0000256" key="4">
    <source>
        <dbReference type="ARBA" id="ARBA00022729"/>
    </source>
</evidence>
<evidence type="ECO:0000256" key="12">
    <source>
        <dbReference type="ARBA" id="ARBA00045788"/>
    </source>
</evidence>
<keyword evidence="7" id="KW-0325">Glycoprotein</keyword>
<dbReference type="InterPro" id="IPR050975">
    <property type="entry name" value="Sleep_regulator"/>
</dbReference>
<keyword evidence="5" id="KW-0090">Biological rhythms</keyword>
<evidence type="ECO:0000256" key="5">
    <source>
        <dbReference type="ARBA" id="ARBA00023108"/>
    </source>
</evidence>
<comment type="subcellular location">
    <subcellularLocation>
        <location evidence="1">Cell membrane</location>
        <topology evidence="1">Lipid-anchor</topology>
        <topology evidence="1">GPI-anchor</topology>
        <orientation evidence="1">Extracellular side</orientation>
    </subcellularLocation>
    <subcellularLocation>
        <location evidence="9">Membrane raft</location>
        <topology evidence="9">Lipid-anchor</topology>
        <topology evidence="9">GPI-anchor</topology>
        <orientation evidence="9">Extracellular side</orientation>
    </subcellularLocation>
</comment>
<dbReference type="GO" id="GO:0048511">
    <property type="term" value="P:rhythmic process"/>
    <property type="evidence" value="ECO:0007669"/>
    <property type="project" value="UniProtKB-KW"/>
</dbReference>
<dbReference type="CDD" id="cd23595">
    <property type="entry name" value="TFP_LU_ECD_Qvr"/>
    <property type="match status" value="1"/>
</dbReference>
<protein>
    <recommendedName>
        <fullName evidence="10">UPAR/Ly6 domain-containing protein qvr</fullName>
    </recommendedName>
    <alternativeName>
        <fullName evidence="11">Protein quiver</fullName>
    </alternativeName>
    <alternativeName>
        <fullName evidence="8">Protein sleepless</fullName>
    </alternativeName>
</protein>
<comment type="similarity">
    <text evidence="2">Belongs to the quiver family.</text>
</comment>
<evidence type="ECO:0000256" key="2">
    <source>
        <dbReference type="ARBA" id="ARBA00010522"/>
    </source>
</evidence>
<proteinExistence type="inferred from homology"/>
<dbReference type="GO" id="GO:0045121">
    <property type="term" value="C:membrane raft"/>
    <property type="evidence" value="ECO:0007669"/>
    <property type="project" value="UniProtKB-SubCell"/>
</dbReference>
<evidence type="ECO:0000256" key="9">
    <source>
        <dbReference type="ARBA" id="ARBA00044499"/>
    </source>
</evidence>